<reference evidence="1 2" key="1">
    <citation type="submission" date="2017-05" db="EMBL/GenBank/DDBJ databases">
        <title>whole genome sequence of Prevotella melaninogenica GAI 07411.</title>
        <authorList>
            <person name="Kondo Y."/>
            <person name="Hoshino T."/>
        </authorList>
    </citation>
    <scope>NUCLEOTIDE SEQUENCE [LARGE SCALE GENOMIC DNA]</scope>
    <source>
        <strain evidence="1 2">GAI 07411</strain>
    </source>
</reference>
<dbReference type="Proteomes" id="UP000267517">
    <property type="component" value="Chromosome II"/>
</dbReference>
<dbReference type="EMBL" id="AP018050">
    <property type="protein sequence ID" value="BBA30258.1"/>
    <property type="molecule type" value="Genomic_DNA"/>
</dbReference>
<organism evidence="1 2">
    <name type="scientific">Prevotella melaninogenica</name>
    <dbReference type="NCBI Taxonomy" id="28132"/>
    <lineage>
        <taxon>Bacteria</taxon>
        <taxon>Pseudomonadati</taxon>
        <taxon>Bacteroidota</taxon>
        <taxon>Bacteroidia</taxon>
        <taxon>Bacteroidales</taxon>
        <taxon>Prevotellaceae</taxon>
        <taxon>Prevotella</taxon>
    </lineage>
</organism>
<evidence type="ECO:0000313" key="1">
    <source>
        <dbReference type="EMBL" id="BBA30258.1"/>
    </source>
</evidence>
<protein>
    <submittedName>
        <fullName evidence="1">Uncharacterized protein</fullName>
    </submittedName>
</protein>
<proteinExistence type="predicted"/>
<sequence>MNYKEKYNINFKITKTHKVNIVNKNTTPQNY</sequence>
<dbReference type="AlphaFoldDB" id="A0A250KKN7"/>
<evidence type="ECO:0000313" key="2">
    <source>
        <dbReference type="Proteomes" id="UP000267517"/>
    </source>
</evidence>
<accession>A0A250KKN7</accession>
<gene>
    <name evidence="1" type="ORF">PMEL_200786</name>
</gene>
<name>A0A250KKN7_9BACT</name>